<proteinExistence type="predicted"/>
<protein>
    <submittedName>
        <fullName evidence="2">Uncharacterized protein</fullName>
    </submittedName>
</protein>
<evidence type="ECO:0000313" key="3">
    <source>
        <dbReference type="Proteomes" id="UP001595846"/>
    </source>
</evidence>
<organism evidence="2 3">
    <name type="scientific">Halovivax cerinus</name>
    <dbReference type="NCBI Taxonomy" id="1487865"/>
    <lineage>
        <taxon>Archaea</taxon>
        <taxon>Methanobacteriati</taxon>
        <taxon>Methanobacteriota</taxon>
        <taxon>Stenosarchaea group</taxon>
        <taxon>Halobacteria</taxon>
        <taxon>Halobacteriales</taxon>
        <taxon>Natrialbaceae</taxon>
        <taxon>Halovivax</taxon>
    </lineage>
</organism>
<keyword evidence="3" id="KW-1185">Reference proteome</keyword>
<dbReference type="RefSeq" id="WP_256533057.1">
    <property type="nucleotide sequence ID" value="NZ_CP101824.1"/>
</dbReference>
<feature type="transmembrane region" description="Helical" evidence="1">
    <location>
        <begin position="133"/>
        <end position="155"/>
    </location>
</feature>
<feature type="transmembrane region" description="Helical" evidence="1">
    <location>
        <begin position="12"/>
        <end position="34"/>
    </location>
</feature>
<feature type="transmembrane region" description="Helical" evidence="1">
    <location>
        <begin position="102"/>
        <end position="121"/>
    </location>
</feature>
<feature type="transmembrane region" description="Helical" evidence="1">
    <location>
        <begin position="46"/>
        <end position="66"/>
    </location>
</feature>
<gene>
    <name evidence="2" type="ORF">ACFOUR_14375</name>
</gene>
<name>A0ABD5NRA5_9EURY</name>
<comment type="caution">
    <text evidence="2">The sequence shown here is derived from an EMBL/GenBank/DDBJ whole genome shotgun (WGS) entry which is preliminary data.</text>
</comment>
<keyword evidence="1" id="KW-0812">Transmembrane</keyword>
<evidence type="ECO:0000313" key="2">
    <source>
        <dbReference type="EMBL" id="MFC3959546.1"/>
    </source>
</evidence>
<dbReference type="EMBL" id="JBHSAQ010000013">
    <property type="protein sequence ID" value="MFC3959546.1"/>
    <property type="molecule type" value="Genomic_DNA"/>
</dbReference>
<keyword evidence="1" id="KW-0472">Membrane</keyword>
<evidence type="ECO:0000256" key="1">
    <source>
        <dbReference type="SAM" id="Phobius"/>
    </source>
</evidence>
<accession>A0ABD5NRA5</accession>
<keyword evidence="1" id="KW-1133">Transmembrane helix</keyword>
<feature type="transmembrane region" description="Helical" evidence="1">
    <location>
        <begin position="78"/>
        <end position="96"/>
    </location>
</feature>
<dbReference type="GeneID" id="73902170"/>
<dbReference type="Proteomes" id="UP001595846">
    <property type="component" value="Unassembled WGS sequence"/>
</dbReference>
<dbReference type="AlphaFoldDB" id="A0ABD5NRA5"/>
<reference evidence="2 3" key="1">
    <citation type="journal article" date="2019" name="Int. J. Syst. Evol. Microbiol.">
        <title>The Global Catalogue of Microorganisms (GCM) 10K type strain sequencing project: providing services to taxonomists for standard genome sequencing and annotation.</title>
        <authorList>
            <consortium name="The Broad Institute Genomics Platform"/>
            <consortium name="The Broad Institute Genome Sequencing Center for Infectious Disease"/>
            <person name="Wu L."/>
            <person name="Ma J."/>
        </authorList>
    </citation>
    <scope>NUCLEOTIDE SEQUENCE [LARGE SCALE GENOMIC DNA]</scope>
    <source>
        <strain evidence="2 3">IBRC-M 10256</strain>
    </source>
</reference>
<sequence>MESNAVRALRRRTIIGGTLLWVVFFGLALSALVLEGVSAPVVVAPVLALVAGGALFSVFLSVDISVAGYPFDPFQRAGVGYGLLAVAVALVYAPRARVEPGVLVPVSWILLLGALAYREVATPHDSADPSMRQVGIIVGLLLCFVVGLPVAVILLG</sequence>